<dbReference type="Pfam" id="PF08240">
    <property type="entry name" value="ADH_N"/>
    <property type="match status" value="1"/>
</dbReference>
<dbReference type="InterPro" id="IPR047109">
    <property type="entry name" value="CAD-like"/>
</dbReference>
<keyword evidence="3 5" id="KW-0862">Zinc</keyword>
<reference evidence="7" key="1">
    <citation type="submission" date="2024-02" db="EMBL/GenBank/DDBJ databases">
        <authorList>
            <consortium name="ELIXIR-Norway"/>
            <consortium name="Elixir Norway"/>
        </authorList>
    </citation>
    <scope>NUCLEOTIDE SEQUENCE</scope>
</reference>
<dbReference type="EMBL" id="OZ020107">
    <property type="protein sequence ID" value="CAK9258949.1"/>
    <property type="molecule type" value="Genomic_DNA"/>
</dbReference>
<keyword evidence="4" id="KW-0560">Oxidoreductase</keyword>
<evidence type="ECO:0000259" key="6">
    <source>
        <dbReference type="SMART" id="SM00829"/>
    </source>
</evidence>
<dbReference type="PANTHER" id="PTHR42683">
    <property type="entry name" value="ALDEHYDE REDUCTASE"/>
    <property type="match status" value="1"/>
</dbReference>
<dbReference type="Proteomes" id="UP001497444">
    <property type="component" value="Chromosome 12"/>
</dbReference>
<dbReference type="PROSITE" id="PS00059">
    <property type="entry name" value="ADH_ZINC"/>
    <property type="match status" value="1"/>
</dbReference>
<dbReference type="SMART" id="SM00829">
    <property type="entry name" value="PKS_ER"/>
    <property type="match status" value="1"/>
</dbReference>
<dbReference type="InterPro" id="IPR036291">
    <property type="entry name" value="NAD(P)-bd_dom_sf"/>
</dbReference>
<evidence type="ECO:0000256" key="2">
    <source>
        <dbReference type="ARBA" id="ARBA00022723"/>
    </source>
</evidence>
<protein>
    <recommendedName>
        <fullName evidence="6">Enoyl reductase (ER) domain-containing protein</fullName>
    </recommendedName>
</protein>
<dbReference type="Pfam" id="PF00107">
    <property type="entry name" value="ADH_zinc_N"/>
    <property type="match status" value="1"/>
</dbReference>
<proteinExistence type="inferred from homology"/>
<comment type="cofactor">
    <cofactor evidence="1 5">
        <name>Zn(2+)</name>
        <dbReference type="ChEBI" id="CHEBI:29105"/>
    </cofactor>
</comment>
<dbReference type="Gene3D" id="3.40.50.720">
    <property type="entry name" value="NAD(P)-binding Rossmann-like Domain"/>
    <property type="match status" value="1"/>
</dbReference>
<accession>A0ABP0VWS4</accession>
<dbReference type="InterPro" id="IPR020843">
    <property type="entry name" value="ER"/>
</dbReference>
<dbReference type="InterPro" id="IPR013149">
    <property type="entry name" value="ADH-like_C"/>
</dbReference>
<dbReference type="Gene3D" id="3.90.180.10">
    <property type="entry name" value="Medium-chain alcohol dehydrogenases, catalytic domain"/>
    <property type="match status" value="1"/>
</dbReference>
<evidence type="ECO:0000256" key="3">
    <source>
        <dbReference type="ARBA" id="ARBA00022833"/>
    </source>
</evidence>
<evidence type="ECO:0000256" key="5">
    <source>
        <dbReference type="RuleBase" id="RU361277"/>
    </source>
</evidence>
<comment type="similarity">
    <text evidence="5">Belongs to the zinc-containing alcohol dehydrogenase family.</text>
</comment>
<dbReference type="CDD" id="cd05283">
    <property type="entry name" value="CAD1"/>
    <property type="match status" value="1"/>
</dbReference>
<name>A0ABP0VWS4_9BRYO</name>
<evidence type="ECO:0000256" key="4">
    <source>
        <dbReference type="ARBA" id="ARBA00023002"/>
    </source>
</evidence>
<evidence type="ECO:0000256" key="1">
    <source>
        <dbReference type="ARBA" id="ARBA00001947"/>
    </source>
</evidence>
<organism evidence="7 8">
    <name type="scientific">Sphagnum jensenii</name>
    <dbReference type="NCBI Taxonomy" id="128206"/>
    <lineage>
        <taxon>Eukaryota</taxon>
        <taxon>Viridiplantae</taxon>
        <taxon>Streptophyta</taxon>
        <taxon>Embryophyta</taxon>
        <taxon>Bryophyta</taxon>
        <taxon>Sphagnophytina</taxon>
        <taxon>Sphagnopsida</taxon>
        <taxon>Sphagnales</taxon>
        <taxon>Sphagnaceae</taxon>
        <taxon>Sphagnum</taxon>
    </lineage>
</organism>
<gene>
    <name evidence="7" type="ORF">CSSPJE1EN1_LOCUS4427</name>
</gene>
<keyword evidence="8" id="KW-1185">Reference proteome</keyword>
<dbReference type="InterPro" id="IPR013154">
    <property type="entry name" value="ADH-like_N"/>
</dbReference>
<evidence type="ECO:0000313" key="7">
    <source>
        <dbReference type="EMBL" id="CAK9258949.1"/>
    </source>
</evidence>
<feature type="domain" description="Enoyl reductase (ER)" evidence="6">
    <location>
        <begin position="31"/>
        <end position="360"/>
    </location>
</feature>
<evidence type="ECO:0000313" key="8">
    <source>
        <dbReference type="Proteomes" id="UP001497444"/>
    </source>
</evidence>
<dbReference type="SUPFAM" id="SSF50129">
    <property type="entry name" value="GroES-like"/>
    <property type="match status" value="1"/>
</dbReference>
<keyword evidence="2 5" id="KW-0479">Metal-binding</keyword>
<dbReference type="InterPro" id="IPR011032">
    <property type="entry name" value="GroES-like_sf"/>
</dbReference>
<dbReference type="SUPFAM" id="SSF51735">
    <property type="entry name" value="NAD(P)-binding Rossmann-fold domains"/>
    <property type="match status" value="1"/>
</dbReference>
<dbReference type="InterPro" id="IPR002328">
    <property type="entry name" value="ADH_Zn_CS"/>
</dbReference>
<sequence length="368" mass="40131">MQESCNMTTPTTVSHVAGEEILSWAAKDESGHLAPLKISRRPTGPQDVRLKVMYCGICHSDLHQITNDWKNSSFPMVPGHEIVGVVTEIGVDVECFKVGQHVGVGCMVRSCHACDSCQLGLEQYCPKVVWTYNSIDTADGTPTQGGYSAVMVCNQRFVLRMPPNLPLDASAPLLCAGITVWSPMKYFGMVEQGKHLGLVGLGGLGHMAIKFAKAFGMKVTVFSSSPGKEKEAREILGADNFIITKDNEKMKNAAKSIDYIIDTIPSAHSLDPYLALLKTNGKMVLLGVSTQPVQISVHSLIFGRHFVGGSLIGGIAETQEMLDFCGAHNITCMIEKIPITYTNSAMDRLMKSDVKYRFVIDIENSLKE</sequence>